<accession>A0A928WYE5</accession>
<evidence type="ECO:0000259" key="1">
    <source>
        <dbReference type="Pfam" id="PF10615"/>
    </source>
</evidence>
<evidence type="ECO:0000313" key="2">
    <source>
        <dbReference type="EMBL" id="MBE9065694.1"/>
    </source>
</evidence>
<dbReference type="Gene3D" id="3.20.180.10">
    <property type="entry name" value="PNP-oxidase-like"/>
    <property type="match status" value="1"/>
</dbReference>
<comment type="caution">
    <text evidence="2">The sequence shown here is derived from an EMBL/GenBank/DDBJ whole genome shotgun (WGS) entry which is preliminary data.</text>
</comment>
<keyword evidence="3" id="KW-1185">Reference proteome</keyword>
<name>A0A928WYE5_LEPEC</name>
<dbReference type="Proteomes" id="UP000615026">
    <property type="component" value="Unassembled WGS sequence"/>
</dbReference>
<dbReference type="Pfam" id="PF10615">
    <property type="entry name" value="DUF2470"/>
    <property type="match status" value="1"/>
</dbReference>
<evidence type="ECO:0000313" key="3">
    <source>
        <dbReference type="Proteomes" id="UP000615026"/>
    </source>
</evidence>
<gene>
    <name evidence="2" type="ORF">IQ260_03405</name>
</gene>
<protein>
    <submittedName>
        <fullName evidence="2">DUF2470 domain-containing protein</fullName>
    </submittedName>
</protein>
<dbReference type="InterPro" id="IPR037119">
    <property type="entry name" value="Haem_oxidase_HugZ-like_sf"/>
</dbReference>
<reference evidence="2" key="1">
    <citation type="submission" date="2020-10" db="EMBL/GenBank/DDBJ databases">
        <authorList>
            <person name="Castelo-Branco R."/>
            <person name="Eusebio N."/>
            <person name="Adriana R."/>
            <person name="Vieira A."/>
            <person name="Brugerolle De Fraissinette N."/>
            <person name="Rezende De Castro R."/>
            <person name="Schneider M.P."/>
            <person name="Vasconcelos V."/>
            <person name="Leao P.N."/>
        </authorList>
    </citation>
    <scope>NUCLEOTIDE SEQUENCE</scope>
    <source>
        <strain evidence="2">LEGE 11479</strain>
    </source>
</reference>
<dbReference type="AlphaFoldDB" id="A0A928WYE5"/>
<dbReference type="InterPro" id="IPR019595">
    <property type="entry name" value="DUF2470"/>
</dbReference>
<organism evidence="2 3">
    <name type="scientific">Leptolyngbya cf. ectocarpi LEGE 11479</name>
    <dbReference type="NCBI Taxonomy" id="1828722"/>
    <lineage>
        <taxon>Bacteria</taxon>
        <taxon>Bacillati</taxon>
        <taxon>Cyanobacteriota</taxon>
        <taxon>Cyanophyceae</taxon>
        <taxon>Leptolyngbyales</taxon>
        <taxon>Leptolyngbyaceae</taxon>
        <taxon>Leptolyngbya group</taxon>
        <taxon>Leptolyngbya</taxon>
    </lineage>
</organism>
<dbReference type="SUPFAM" id="SSF50475">
    <property type="entry name" value="FMN-binding split barrel"/>
    <property type="match status" value="1"/>
</dbReference>
<dbReference type="PANTHER" id="PTHR37783">
    <property type="entry name" value="MEMBRANE PROTEIN, PUTATIVE (AFU_ORTHOLOGUE AFUA_1G04315)-RELATED"/>
    <property type="match status" value="1"/>
</dbReference>
<dbReference type="EMBL" id="JADEXP010000015">
    <property type="protein sequence ID" value="MBE9065694.1"/>
    <property type="molecule type" value="Genomic_DNA"/>
</dbReference>
<proteinExistence type="predicted"/>
<dbReference type="PANTHER" id="PTHR37783:SF1">
    <property type="entry name" value="MEMBRANE PROTEIN, PUTATIVE (AFU_ORTHOLOGUE AFUA_1G04315)-RELATED"/>
    <property type="match status" value="1"/>
</dbReference>
<sequence>MADAITTTVSDRICKHMNDDHADAVLLYAQKFGDATAATAATMKAIDTNGMDLDATVEGQPTPVRISFERPLTDAKDAHHVLVEMLKQVKPA</sequence>
<dbReference type="RefSeq" id="WP_193990857.1">
    <property type="nucleotide sequence ID" value="NZ_JADEXP010000015.1"/>
</dbReference>
<feature type="domain" description="DUF2470" evidence="1">
    <location>
        <begin position="10"/>
        <end position="85"/>
    </location>
</feature>